<evidence type="ECO:0000256" key="1">
    <source>
        <dbReference type="ARBA" id="ARBA00004442"/>
    </source>
</evidence>
<dbReference type="EMBL" id="JACIEP010000016">
    <property type="protein sequence ID" value="MBB4037681.1"/>
    <property type="molecule type" value="Genomic_DNA"/>
</dbReference>
<dbReference type="InterPro" id="IPR011990">
    <property type="entry name" value="TPR-like_helical_dom_sf"/>
</dbReference>
<dbReference type="Proteomes" id="UP000555103">
    <property type="component" value="Unassembled WGS sequence"/>
</dbReference>
<dbReference type="RefSeq" id="WP_183308511.1">
    <property type="nucleotide sequence ID" value="NZ_JACIEP010000016.1"/>
</dbReference>
<keyword evidence="9" id="KW-1185">Reference proteome</keyword>
<evidence type="ECO:0000256" key="4">
    <source>
        <dbReference type="ARBA" id="ARBA00023136"/>
    </source>
</evidence>
<evidence type="ECO:0000256" key="2">
    <source>
        <dbReference type="ARBA" id="ARBA00006275"/>
    </source>
</evidence>
<sequence length="592" mass="67579">MRKILFKIAILFIPVLLFVRCIDEVMPSEYATADQIGVSETALESLANSTAAFMYAYDYFGTLSAQEFGYPAMMIIRDALTDCPYVSTSYNHFNTYWCNLTDFTSARTRQPWRYYYRMGLNANNTLAAIENPDEASDKIQALYGNALVYRVLAYMDLMRMYEYKKTGVAALDAEAEKNGIYGLTSVIVDENFDAENADNNPRAPFYQMYRFIMNDLNKAEKYLANYSRSNKTKADLSVVYAYKARLWLEIATRFQKYPADLQTQLAHEDDEALAIYDKLGITSTTECYQKAAQYARNVIDKYSPLSQAQWHSLTEGFNEATVGSWVFAITIKSADAVYSRVNCFHSNCVTEFTRGYSRSQYHSYRMIDKNLYDKIEDSDWRKVTWIDPADAGAKPTPGKYYTLLGKLDELNGTDVGTEWALRNAYVGFKFRPNEGDISEDYTNALQVDFPIIRVEEMYFIEAEAKAYAESMASGVSALTSFMNTYRYTDGSFNISPTNVEDLVDNYIVTQKRIELWGEGLAYFDIKRRELAITRGYTGSNWLAANRYNSLPGYTASWMNLYIPYESEGALNKAMILNPDPSVVDSYGLWTGN</sequence>
<organism evidence="8 9">
    <name type="scientific">Dysgonomonas hofstadii</name>
    <dbReference type="NCBI Taxonomy" id="637886"/>
    <lineage>
        <taxon>Bacteria</taxon>
        <taxon>Pseudomonadati</taxon>
        <taxon>Bacteroidota</taxon>
        <taxon>Bacteroidia</taxon>
        <taxon>Bacteroidales</taxon>
        <taxon>Dysgonomonadaceae</taxon>
        <taxon>Dysgonomonas</taxon>
    </lineage>
</organism>
<dbReference type="GO" id="GO:0009279">
    <property type="term" value="C:cell outer membrane"/>
    <property type="evidence" value="ECO:0007669"/>
    <property type="project" value="UniProtKB-SubCell"/>
</dbReference>
<keyword evidence="4" id="KW-0472">Membrane</keyword>
<evidence type="ECO:0000259" key="7">
    <source>
        <dbReference type="Pfam" id="PF14322"/>
    </source>
</evidence>
<evidence type="ECO:0000313" key="8">
    <source>
        <dbReference type="EMBL" id="MBB4037681.1"/>
    </source>
</evidence>
<gene>
    <name evidence="8" type="ORF">GGR21_003602</name>
</gene>
<evidence type="ECO:0000259" key="6">
    <source>
        <dbReference type="Pfam" id="PF07980"/>
    </source>
</evidence>
<reference evidence="8 9" key="1">
    <citation type="submission" date="2020-08" db="EMBL/GenBank/DDBJ databases">
        <title>Genomic Encyclopedia of Type Strains, Phase IV (KMG-IV): sequencing the most valuable type-strain genomes for metagenomic binning, comparative biology and taxonomic classification.</title>
        <authorList>
            <person name="Goeker M."/>
        </authorList>
    </citation>
    <scope>NUCLEOTIDE SEQUENCE [LARGE SCALE GENOMIC DNA]</scope>
    <source>
        <strain evidence="8 9">DSM 104969</strain>
    </source>
</reference>
<feature type="domain" description="RagB/SusD" evidence="6">
    <location>
        <begin position="425"/>
        <end position="528"/>
    </location>
</feature>
<keyword evidence="5" id="KW-0998">Cell outer membrane</keyword>
<evidence type="ECO:0000256" key="5">
    <source>
        <dbReference type="ARBA" id="ARBA00023237"/>
    </source>
</evidence>
<protein>
    <submittedName>
        <fullName evidence="8">Nitroreductase</fullName>
    </submittedName>
</protein>
<feature type="domain" description="SusD-like N-terminal" evidence="7">
    <location>
        <begin position="88"/>
        <end position="248"/>
    </location>
</feature>
<evidence type="ECO:0000313" key="9">
    <source>
        <dbReference type="Proteomes" id="UP000555103"/>
    </source>
</evidence>
<dbReference type="Pfam" id="PF07980">
    <property type="entry name" value="SusD_RagB"/>
    <property type="match status" value="1"/>
</dbReference>
<accession>A0A840CRK2</accession>
<comment type="similarity">
    <text evidence="2">Belongs to the SusD family.</text>
</comment>
<name>A0A840CRK2_9BACT</name>
<dbReference type="Gene3D" id="1.25.40.390">
    <property type="match status" value="1"/>
</dbReference>
<keyword evidence="3" id="KW-0732">Signal</keyword>
<comment type="caution">
    <text evidence="8">The sequence shown here is derived from an EMBL/GenBank/DDBJ whole genome shotgun (WGS) entry which is preliminary data.</text>
</comment>
<dbReference type="InterPro" id="IPR012944">
    <property type="entry name" value="SusD_RagB_dom"/>
</dbReference>
<dbReference type="Pfam" id="PF14322">
    <property type="entry name" value="SusD-like_3"/>
    <property type="match status" value="1"/>
</dbReference>
<dbReference type="InterPro" id="IPR033985">
    <property type="entry name" value="SusD-like_N"/>
</dbReference>
<proteinExistence type="inferred from homology"/>
<comment type="subcellular location">
    <subcellularLocation>
        <location evidence="1">Cell outer membrane</location>
    </subcellularLocation>
</comment>
<dbReference type="SUPFAM" id="SSF48452">
    <property type="entry name" value="TPR-like"/>
    <property type="match status" value="1"/>
</dbReference>
<evidence type="ECO:0000256" key="3">
    <source>
        <dbReference type="ARBA" id="ARBA00022729"/>
    </source>
</evidence>
<dbReference type="AlphaFoldDB" id="A0A840CRK2"/>